<dbReference type="PIRSF" id="PIRSF018266">
    <property type="entry name" value="FecR"/>
    <property type="match status" value="1"/>
</dbReference>
<keyword evidence="1" id="KW-0472">Membrane</keyword>
<proteinExistence type="predicted"/>
<dbReference type="PANTHER" id="PTHR30273:SF2">
    <property type="entry name" value="PROTEIN FECR"/>
    <property type="match status" value="1"/>
</dbReference>
<protein>
    <submittedName>
        <fullName evidence="3">Iron dicitrate transport regulator FecR</fullName>
    </submittedName>
</protein>
<dbReference type="GO" id="GO:0016989">
    <property type="term" value="F:sigma factor antagonist activity"/>
    <property type="evidence" value="ECO:0007669"/>
    <property type="project" value="TreeGrafter"/>
</dbReference>
<dbReference type="PANTHER" id="PTHR30273">
    <property type="entry name" value="PERIPLASMIC SIGNAL SENSOR AND SIGMA FACTOR ACTIVATOR FECR-RELATED"/>
    <property type="match status" value="1"/>
</dbReference>
<dbReference type="OrthoDB" id="7462608at2"/>
<reference evidence="3 4" key="1">
    <citation type="journal article" date="2002" name="Int. J. Syst. Evol. Microbiol.">
        <title>Sphingopyxis witflariensis sp. nov., isolated from activated sludge.</title>
        <authorList>
            <person name="Kampfer P."/>
            <person name="Witzenberger R."/>
            <person name="Denner E.B."/>
            <person name="Busse H.J."/>
            <person name="Neef A."/>
        </authorList>
    </citation>
    <scope>NUCLEOTIDE SEQUENCE [LARGE SCALE GENOMIC DNA]</scope>
    <source>
        <strain evidence="3 4">DSM 14551</strain>
    </source>
</reference>
<keyword evidence="1" id="KW-0812">Transmembrane</keyword>
<dbReference type="EMBL" id="NISJ01000016">
    <property type="protein sequence ID" value="OWQ91141.1"/>
    <property type="molecule type" value="Genomic_DNA"/>
</dbReference>
<dbReference type="Proteomes" id="UP000197097">
    <property type="component" value="Unassembled WGS sequence"/>
</dbReference>
<name>A0A246JF43_9SPHN</name>
<evidence type="ECO:0000313" key="4">
    <source>
        <dbReference type="Proteomes" id="UP000197097"/>
    </source>
</evidence>
<sequence length="325" mass="35088">MSERETAQAINDRAAAWVARMDREGGDPVVRAELKAWLAGDDRRRGAYFRAKAAWTMLDRASVLGAGQAPSYEVAAAGGTRFPRRRLLWGGGGAIAAALVLGITGLDFLATPDQKIQTAIGEIRRVPLSDGSLAAVNTQTTLDVTMKPEVRQVALKDGEAWFQVAKDRARPFVVEIGDVRVRAVGTAFAVKRTAAGVDVQVTEGVVEIWRVGDEANIQRVKAGARALIAPDRAVAPLVAATEEIDNALAWRTGQLVFDGDSVAEAVAEFNRYNVRKIEVVDAGLGQQKMVGRFRTNEPDAFARAVATLMKARAEMHSDRIILSQN</sequence>
<feature type="transmembrane region" description="Helical" evidence="1">
    <location>
        <begin position="87"/>
        <end position="110"/>
    </location>
</feature>
<organism evidence="3 4">
    <name type="scientific">Sphingopyxis witflariensis</name>
    <dbReference type="NCBI Taxonomy" id="173675"/>
    <lineage>
        <taxon>Bacteria</taxon>
        <taxon>Pseudomonadati</taxon>
        <taxon>Pseudomonadota</taxon>
        <taxon>Alphaproteobacteria</taxon>
        <taxon>Sphingomonadales</taxon>
        <taxon>Sphingomonadaceae</taxon>
        <taxon>Sphingopyxis</taxon>
    </lineage>
</organism>
<dbReference type="Pfam" id="PF04773">
    <property type="entry name" value="FecR"/>
    <property type="match status" value="1"/>
</dbReference>
<evidence type="ECO:0000259" key="2">
    <source>
        <dbReference type="Pfam" id="PF04773"/>
    </source>
</evidence>
<dbReference type="Gene3D" id="3.55.50.30">
    <property type="match status" value="1"/>
</dbReference>
<accession>A0A246JF43</accession>
<keyword evidence="4" id="KW-1185">Reference proteome</keyword>
<evidence type="ECO:0000313" key="3">
    <source>
        <dbReference type="EMBL" id="OWQ91141.1"/>
    </source>
</evidence>
<dbReference type="InterPro" id="IPR012373">
    <property type="entry name" value="Ferrdict_sens_TM"/>
</dbReference>
<dbReference type="AlphaFoldDB" id="A0A246JF43"/>
<evidence type="ECO:0000256" key="1">
    <source>
        <dbReference type="SAM" id="Phobius"/>
    </source>
</evidence>
<feature type="domain" description="FecR protein" evidence="2">
    <location>
        <begin position="115"/>
        <end position="207"/>
    </location>
</feature>
<dbReference type="InterPro" id="IPR006860">
    <property type="entry name" value="FecR"/>
</dbReference>
<dbReference type="Gene3D" id="2.60.120.1440">
    <property type="match status" value="1"/>
</dbReference>
<gene>
    <name evidence="3" type="ORF">CDQ91_19615</name>
</gene>
<comment type="caution">
    <text evidence="3">The sequence shown here is derived from an EMBL/GenBank/DDBJ whole genome shotgun (WGS) entry which is preliminary data.</text>
</comment>
<keyword evidence="1" id="KW-1133">Transmembrane helix</keyword>